<keyword evidence="4" id="KW-0238">DNA-binding</keyword>
<keyword evidence="5" id="KW-0804">Transcription</keyword>
<evidence type="ECO:0000256" key="5">
    <source>
        <dbReference type="ARBA" id="ARBA00023163"/>
    </source>
</evidence>
<dbReference type="InterPro" id="IPR013324">
    <property type="entry name" value="RNA_pol_sigma_r3/r4-like"/>
</dbReference>
<name>A0A068NME3_FIMGI</name>
<evidence type="ECO:0000313" key="8">
    <source>
        <dbReference type="Proteomes" id="UP000027982"/>
    </source>
</evidence>
<protein>
    <submittedName>
        <fullName evidence="7">RNA polymerase sigma factor</fullName>
    </submittedName>
</protein>
<evidence type="ECO:0000256" key="2">
    <source>
        <dbReference type="ARBA" id="ARBA00023015"/>
    </source>
</evidence>
<dbReference type="InterPro" id="IPR013325">
    <property type="entry name" value="RNA_pol_sigma_r2"/>
</dbReference>
<dbReference type="InterPro" id="IPR036388">
    <property type="entry name" value="WH-like_DNA-bd_sf"/>
</dbReference>
<dbReference type="AlphaFoldDB" id="A0A068NME3"/>
<dbReference type="SUPFAM" id="SSF88946">
    <property type="entry name" value="Sigma2 domain of RNA polymerase sigma factors"/>
    <property type="match status" value="1"/>
</dbReference>
<keyword evidence="3" id="KW-0731">Sigma factor</keyword>
<dbReference type="Gene3D" id="1.10.1740.10">
    <property type="match status" value="1"/>
</dbReference>
<dbReference type="InterPro" id="IPR007627">
    <property type="entry name" value="RNA_pol_sigma70_r2"/>
</dbReference>
<dbReference type="eggNOG" id="COG1595">
    <property type="taxonomic scope" value="Bacteria"/>
</dbReference>
<dbReference type="GO" id="GO:0016987">
    <property type="term" value="F:sigma factor activity"/>
    <property type="evidence" value="ECO:0007669"/>
    <property type="project" value="UniProtKB-KW"/>
</dbReference>
<dbReference type="Pfam" id="PF04542">
    <property type="entry name" value="Sigma70_r2"/>
    <property type="match status" value="1"/>
</dbReference>
<dbReference type="InterPro" id="IPR014284">
    <property type="entry name" value="RNA_pol_sigma-70_dom"/>
</dbReference>
<dbReference type="PANTHER" id="PTHR43133:SF8">
    <property type="entry name" value="RNA POLYMERASE SIGMA FACTOR HI_1459-RELATED"/>
    <property type="match status" value="1"/>
</dbReference>
<proteinExistence type="inferred from homology"/>
<evidence type="ECO:0000256" key="4">
    <source>
        <dbReference type="ARBA" id="ARBA00023125"/>
    </source>
</evidence>
<dbReference type="PANTHER" id="PTHR43133">
    <property type="entry name" value="RNA POLYMERASE ECF-TYPE SIGMA FACTO"/>
    <property type="match status" value="1"/>
</dbReference>
<organism evidence="7 8">
    <name type="scientific">Fimbriimonas ginsengisoli Gsoil 348</name>
    <dbReference type="NCBI Taxonomy" id="661478"/>
    <lineage>
        <taxon>Bacteria</taxon>
        <taxon>Bacillati</taxon>
        <taxon>Armatimonadota</taxon>
        <taxon>Fimbriimonadia</taxon>
        <taxon>Fimbriimonadales</taxon>
        <taxon>Fimbriimonadaceae</taxon>
        <taxon>Fimbriimonas</taxon>
    </lineage>
</organism>
<dbReference type="GO" id="GO:0006352">
    <property type="term" value="P:DNA-templated transcription initiation"/>
    <property type="evidence" value="ECO:0007669"/>
    <property type="project" value="InterPro"/>
</dbReference>
<dbReference type="EMBL" id="CP007139">
    <property type="protein sequence ID" value="AIE84743.1"/>
    <property type="molecule type" value="Genomic_DNA"/>
</dbReference>
<feature type="domain" description="RNA polymerase sigma-70 region 2" evidence="6">
    <location>
        <begin position="28"/>
        <end position="95"/>
    </location>
</feature>
<evidence type="ECO:0000256" key="3">
    <source>
        <dbReference type="ARBA" id="ARBA00023082"/>
    </source>
</evidence>
<reference evidence="7 8" key="1">
    <citation type="journal article" date="2014" name="PLoS ONE">
        <title>The first complete genome sequence of the class fimbriimonadia in the phylum armatimonadetes.</title>
        <authorList>
            <person name="Hu Z.Y."/>
            <person name="Wang Y.Z."/>
            <person name="Im W.T."/>
            <person name="Wang S.Y."/>
            <person name="Zhao G.P."/>
            <person name="Zheng H.J."/>
            <person name="Quan Z.X."/>
        </authorList>
    </citation>
    <scope>NUCLEOTIDE SEQUENCE [LARGE SCALE GENOMIC DNA]</scope>
    <source>
        <strain evidence="7">Gsoil 348</strain>
    </source>
</reference>
<dbReference type="RefSeq" id="WP_025226640.1">
    <property type="nucleotide sequence ID" value="NZ_CP007139.1"/>
</dbReference>
<dbReference type="Gene3D" id="1.10.10.10">
    <property type="entry name" value="Winged helix-like DNA-binding domain superfamily/Winged helix DNA-binding domain"/>
    <property type="match status" value="1"/>
</dbReference>
<gene>
    <name evidence="7" type="ORF">OP10G_1375</name>
</gene>
<dbReference type="HOGENOM" id="CLU_047691_5_2_0"/>
<evidence type="ECO:0000313" key="7">
    <source>
        <dbReference type="EMBL" id="AIE84743.1"/>
    </source>
</evidence>
<accession>A0A068NME3</accession>
<comment type="similarity">
    <text evidence="1">Belongs to the sigma-70 factor family. ECF subfamily.</text>
</comment>
<dbReference type="KEGG" id="fgi:OP10G_1375"/>
<dbReference type="OrthoDB" id="265863at2"/>
<dbReference type="Proteomes" id="UP000027982">
    <property type="component" value="Chromosome"/>
</dbReference>
<keyword evidence="2" id="KW-0805">Transcription regulation</keyword>
<keyword evidence="8" id="KW-1185">Reference proteome</keyword>
<dbReference type="InterPro" id="IPR039425">
    <property type="entry name" value="RNA_pol_sigma-70-like"/>
</dbReference>
<dbReference type="GO" id="GO:0003677">
    <property type="term" value="F:DNA binding"/>
    <property type="evidence" value="ECO:0007669"/>
    <property type="project" value="UniProtKB-KW"/>
</dbReference>
<dbReference type="SUPFAM" id="SSF88659">
    <property type="entry name" value="Sigma3 and sigma4 domains of RNA polymerase sigma factors"/>
    <property type="match status" value="1"/>
</dbReference>
<dbReference type="NCBIfam" id="TIGR02937">
    <property type="entry name" value="sigma70-ECF"/>
    <property type="match status" value="1"/>
</dbReference>
<evidence type="ECO:0000256" key="1">
    <source>
        <dbReference type="ARBA" id="ARBA00010641"/>
    </source>
</evidence>
<evidence type="ECO:0000259" key="6">
    <source>
        <dbReference type="Pfam" id="PF04542"/>
    </source>
</evidence>
<dbReference type="STRING" id="661478.OP10G_1375"/>
<sequence length="192" mass="21945">MRRFTDDGELERLLERCRRGDHSAWSRLVDRFQVLVYSVARRYGLGQDDAADVFQTTFQNLVKSLDRIESGQALPRWLAVTASRESLRIRRIKGRTSDFDTIGLTLDEVVANEECDAEQTSVAMDQAYRLRQALGEITGRCRQLLELLYMDEAPYNEISEKMSMPVGAIGPTRGRCMEKLKAVLAKQGFFDE</sequence>